<dbReference type="SUPFAM" id="SSF53955">
    <property type="entry name" value="Lysozyme-like"/>
    <property type="match status" value="1"/>
</dbReference>
<evidence type="ECO:0000256" key="1">
    <source>
        <dbReference type="SAM" id="SignalP"/>
    </source>
</evidence>
<proteinExistence type="predicted"/>
<protein>
    <submittedName>
        <fullName evidence="3">Lysozyme-like domain-containing protein</fullName>
    </submittedName>
</protein>
<keyword evidence="4" id="KW-1185">Reference proteome</keyword>
<gene>
    <name evidence="3" type="ORF">BD626DRAFT_12619</name>
</gene>
<dbReference type="Gene3D" id="1.10.530.10">
    <property type="match status" value="1"/>
</dbReference>
<evidence type="ECO:0000259" key="2">
    <source>
        <dbReference type="Pfam" id="PF01464"/>
    </source>
</evidence>
<keyword evidence="1" id="KW-0732">Signal</keyword>
<dbReference type="OrthoDB" id="2537480at2759"/>
<dbReference type="EMBL" id="VDMD01000001">
    <property type="protein sequence ID" value="TRM69467.1"/>
    <property type="molecule type" value="Genomic_DNA"/>
</dbReference>
<feature type="signal peptide" evidence="1">
    <location>
        <begin position="1"/>
        <end position="18"/>
    </location>
</feature>
<organism evidence="3 4">
    <name type="scientific">Schizophyllum amplum</name>
    <dbReference type="NCBI Taxonomy" id="97359"/>
    <lineage>
        <taxon>Eukaryota</taxon>
        <taxon>Fungi</taxon>
        <taxon>Dikarya</taxon>
        <taxon>Basidiomycota</taxon>
        <taxon>Agaricomycotina</taxon>
        <taxon>Agaricomycetes</taxon>
        <taxon>Agaricomycetidae</taxon>
        <taxon>Agaricales</taxon>
        <taxon>Schizophyllaceae</taxon>
        <taxon>Schizophyllum</taxon>
    </lineage>
</organism>
<evidence type="ECO:0000313" key="3">
    <source>
        <dbReference type="EMBL" id="TRM69467.1"/>
    </source>
</evidence>
<dbReference type="Pfam" id="PF01464">
    <property type="entry name" value="SLT"/>
    <property type="match status" value="1"/>
</dbReference>
<accession>A0A550CXE6</accession>
<feature type="chain" id="PRO_5021721358" evidence="1">
    <location>
        <begin position="19"/>
        <end position="299"/>
    </location>
</feature>
<dbReference type="Proteomes" id="UP000320762">
    <property type="component" value="Unassembled WGS sequence"/>
</dbReference>
<comment type="caution">
    <text evidence="3">The sequence shown here is derived from an EMBL/GenBank/DDBJ whole genome shotgun (WGS) entry which is preliminary data.</text>
</comment>
<name>A0A550CXE6_9AGAR</name>
<reference evidence="3 4" key="1">
    <citation type="journal article" date="2019" name="New Phytol.">
        <title>Comparative genomics reveals unique wood-decay strategies and fruiting body development in the Schizophyllaceae.</title>
        <authorList>
            <person name="Almasi E."/>
            <person name="Sahu N."/>
            <person name="Krizsan K."/>
            <person name="Balint B."/>
            <person name="Kovacs G.M."/>
            <person name="Kiss B."/>
            <person name="Cseklye J."/>
            <person name="Drula E."/>
            <person name="Henrissat B."/>
            <person name="Nagy I."/>
            <person name="Chovatia M."/>
            <person name="Adam C."/>
            <person name="LaButti K."/>
            <person name="Lipzen A."/>
            <person name="Riley R."/>
            <person name="Grigoriev I.V."/>
            <person name="Nagy L.G."/>
        </authorList>
    </citation>
    <scope>NUCLEOTIDE SEQUENCE [LARGE SCALE GENOMIC DNA]</scope>
    <source>
        <strain evidence="3 4">NL-1724</strain>
    </source>
</reference>
<dbReference type="InterPro" id="IPR008258">
    <property type="entry name" value="Transglycosylase_SLT_dom_1"/>
</dbReference>
<sequence>MKSFTMIMLAGLAITSLAHEHDVRDTHIVHRGVGVVVKERMARRKHHHWSHEGGPSATDHAKIVAADSTPVIHAALTGVINVKSNCGNIGATKKVTAVSGPNGNIDWLNCGINNGGWNPPFVTVNDVIAKSLSDAVKTSGSPFGACSSYTWMFEKYGAEHNIPAIMLAAFAMEESSCNAGTVGGAGEQGLMQLTQDKCGGAPGGNCRDPEFNIRKGAEFFRGVLDGNGGDLLLSIGMYNGWHKGLTYQGEATAAQYSGNCHWQNNLDYLHQFLNGWLQNINAYDSNPRLGKYFNLDACH</sequence>
<evidence type="ECO:0000313" key="4">
    <source>
        <dbReference type="Proteomes" id="UP000320762"/>
    </source>
</evidence>
<dbReference type="InterPro" id="IPR023346">
    <property type="entry name" value="Lysozyme-like_dom_sf"/>
</dbReference>
<dbReference type="AlphaFoldDB" id="A0A550CXE6"/>
<dbReference type="CDD" id="cd00254">
    <property type="entry name" value="LT-like"/>
    <property type="match status" value="1"/>
</dbReference>
<feature type="domain" description="Transglycosylase SLT" evidence="2">
    <location>
        <begin position="153"/>
        <end position="240"/>
    </location>
</feature>